<evidence type="ECO:0000256" key="1">
    <source>
        <dbReference type="SAM" id="Phobius"/>
    </source>
</evidence>
<sequence length="216" mass="24361">MTKVIDDYISELEQNLVDLPEKDREDVVEFYREFLLDGDFVRRSTIDTELGTPKQLAINIMADYSTKEDSAPAKPETPKSNLKASWYILLGICAAPIGIPLILAILFVIFFLLAVFFGLFFALVAFLFKFFVGGGLNFLRSLTLLFTSNWPTGCIYLGKSLICIGVILLLLPFIVKLGQILIAKCTQIIRNLGKNLLKKNYFQTSSEKNTNEDKEK</sequence>
<reference evidence="2" key="1">
    <citation type="submission" date="2021-09" db="EMBL/GenBank/DDBJ databases">
        <title>Lactobacillus species from Apis mellifera, Switzerland.</title>
        <authorList>
            <person name="Pfister J."/>
            <person name="Brown A."/>
            <person name="Neumann P."/>
            <person name="Collaud A."/>
            <person name="Retschnig G."/>
            <person name="Perreten V."/>
        </authorList>
    </citation>
    <scope>NUCLEOTIDE SEQUENCE</scope>
    <source>
        <strain evidence="2">IBH002</strain>
    </source>
</reference>
<dbReference type="RefSeq" id="WP_052727744.1">
    <property type="nucleotide sequence ID" value="NZ_CP084389.1"/>
</dbReference>
<dbReference type="Proteomes" id="UP001164557">
    <property type="component" value="Chromosome"/>
</dbReference>
<evidence type="ECO:0000313" key="2">
    <source>
        <dbReference type="EMBL" id="UZX29782.1"/>
    </source>
</evidence>
<feature type="transmembrane region" description="Helical" evidence="1">
    <location>
        <begin position="160"/>
        <end position="182"/>
    </location>
</feature>
<keyword evidence="3" id="KW-1185">Reference proteome</keyword>
<gene>
    <name evidence="2" type="ORF">LDX53_00665</name>
</gene>
<evidence type="ECO:0000313" key="3">
    <source>
        <dbReference type="Proteomes" id="UP001164557"/>
    </source>
</evidence>
<name>A0AA47GH09_9LACO</name>
<feature type="transmembrane region" description="Helical" evidence="1">
    <location>
        <begin position="119"/>
        <end position="139"/>
    </location>
</feature>
<dbReference type="Pfam" id="PF22564">
    <property type="entry name" value="HAAS"/>
    <property type="match status" value="1"/>
</dbReference>
<keyword evidence="1" id="KW-0472">Membrane</keyword>
<keyword evidence="1" id="KW-0812">Transmembrane</keyword>
<keyword evidence="1" id="KW-1133">Transmembrane helix</keyword>
<feature type="transmembrane region" description="Helical" evidence="1">
    <location>
        <begin position="86"/>
        <end position="113"/>
    </location>
</feature>
<accession>A0AA47GH09</accession>
<dbReference type="EMBL" id="CP084389">
    <property type="protein sequence ID" value="UZX29782.1"/>
    <property type="molecule type" value="Genomic_DNA"/>
</dbReference>
<dbReference type="AlphaFoldDB" id="A0AA47GH09"/>
<protein>
    <submittedName>
        <fullName evidence="2">DUF1700 domain-containing protein</fullName>
    </submittedName>
</protein>
<organism evidence="2 3">
    <name type="scientific">Lactobacillus helsingborgensis</name>
    <dbReference type="NCBI Taxonomy" id="1218494"/>
    <lineage>
        <taxon>Bacteria</taxon>
        <taxon>Bacillati</taxon>
        <taxon>Bacillota</taxon>
        <taxon>Bacilli</taxon>
        <taxon>Lactobacillales</taxon>
        <taxon>Lactobacillaceae</taxon>
        <taxon>Lactobacillus</taxon>
    </lineage>
</organism>
<proteinExistence type="predicted"/>